<feature type="compositionally biased region" description="Low complexity" evidence="1">
    <location>
        <begin position="162"/>
        <end position="182"/>
    </location>
</feature>
<dbReference type="EMBL" id="JAEUBD010001504">
    <property type="protein sequence ID" value="KAH3659825.1"/>
    <property type="molecule type" value="Genomic_DNA"/>
</dbReference>
<dbReference type="AlphaFoldDB" id="A0A1B7SAR9"/>
<name>A0A1B7SAR9_9ASCO</name>
<sequence length="194" mass="21120">MSMPTPATNLTPSGPLPGTSGVSTPVADTIAIQDLENGKLDIDSTILEIQELRSRISGLRYEMARYIRLLASIDEDTTSSVFYQEVATQINLLKSNLDSYQNAYKRLIPVVRYAKLKMGANPEDQIKVEPHEVKFETKFLNEQSLNRVDSSKNPLISSIEMGGPPSSGSVGSPGMKNSAAKRPPSKAKPAAKKK</sequence>
<evidence type="ECO:0000313" key="2">
    <source>
        <dbReference type="EMBL" id="KAH3659825.1"/>
    </source>
</evidence>
<reference evidence="2" key="2">
    <citation type="submission" date="2021-01" db="EMBL/GenBank/DDBJ databases">
        <authorList>
            <person name="Schikora-Tamarit M.A."/>
        </authorList>
    </citation>
    <scope>NUCLEOTIDE SEQUENCE</scope>
    <source>
        <strain evidence="2">NCAIM Y.01608</strain>
    </source>
</reference>
<accession>A0A1B7SAR9</accession>
<dbReference type="RefSeq" id="XP_018208548.1">
    <property type="nucleotide sequence ID" value="XM_018353108.1"/>
</dbReference>
<keyword evidence="3" id="KW-1185">Reference proteome</keyword>
<evidence type="ECO:0000256" key="1">
    <source>
        <dbReference type="SAM" id="MobiDB-lite"/>
    </source>
</evidence>
<protein>
    <submittedName>
        <fullName evidence="2">Uncharacterized protein</fullName>
    </submittedName>
</protein>
<dbReference type="Proteomes" id="UP000788993">
    <property type="component" value="Unassembled WGS sequence"/>
</dbReference>
<feature type="region of interest" description="Disordered" evidence="1">
    <location>
        <begin position="146"/>
        <end position="194"/>
    </location>
</feature>
<evidence type="ECO:0000313" key="3">
    <source>
        <dbReference type="Proteomes" id="UP000788993"/>
    </source>
</evidence>
<comment type="caution">
    <text evidence="2">The sequence shown here is derived from an EMBL/GenBank/DDBJ whole genome shotgun (WGS) entry which is preliminary data.</text>
</comment>
<feature type="compositionally biased region" description="Polar residues" evidence="1">
    <location>
        <begin position="146"/>
        <end position="156"/>
    </location>
</feature>
<feature type="compositionally biased region" description="Basic residues" evidence="1">
    <location>
        <begin position="183"/>
        <end position="194"/>
    </location>
</feature>
<proteinExistence type="predicted"/>
<gene>
    <name evidence="2" type="ORF">OGATHE_005870</name>
</gene>
<reference evidence="2" key="1">
    <citation type="journal article" date="2021" name="Open Biol.">
        <title>Shared evolutionary footprints suggest mitochondrial oxidative damage underlies multiple complex I losses in fungi.</title>
        <authorList>
            <person name="Schikora-Tamarit M.A."/>
            <person name="Marcet-Houben M."/>
            <person name="Nosek J."/>
            <person name="Gabaldon T."/>
        </authorList>
    </citation>
    <scope>NUCLEOTIDE SEQUENCE</scope>
    <source>
        <strain evidence="2">NCAIM Y.01608</strain>
    </source>
</reference>
<organism evidence="2 3">
    <name type="scientific">Ogataea polymorpha</name>
    <dbReference type="NCBI Taxonomy" id="460523"/>
    <lineage>
        <taxon>Eukaryota</taxon>
        <taxon>Fungi</taxon>
        <taxon>Dikarya</taxon>
        <taxon>Ascomycota</taxon>
        <taxon>Saccharomycotina</taxon>
        <taxon>Pichiomycetes</taxon>
        <taxon>Pichiales</taxon>
        <taxon>Pichiaceae</taxon>
        <taxon>Ogataea</taxon>
    </lineage>
</organism>
<feature type="region of interest" description="Disordered" evidence="1">
    <location>
        <begin position="1"/>
        <end position="22"/>
    </location>
</feature>
<dbReference type="OrthoDB" id="8189076at2759"/>
<feature type="compositionally biased region" description="Polar residues" evidence="1">
    <location>
        <begin position="1"/>
        <end position="12"/>
    </location>
</feature>